<keyword evidence="6 10" id="KW-1133">Transmembrane helix</keyword>
<evidence type="ECO:0000313" key="11">
    <source>
        <dbReference type="Proteomes" id="UP000694925"/>
    </source>
</evidence>
<keyword evidence="8" id="KW-0675">Receptor</keyword>
<feature type="transmembrane region" description="Helical" evidence="10">
    <location>
        <begin position="61"/>
        <end position="78"/>
    </location>
</feature>
<keyword evidence="9" id="KW-0807">Transducer</keyword>
<dbReference type="AlphaFoldDB" id="A0AAJ7S4W6"/>
<evidence type="ECO:0000256" key="2">
    <source>
        <dbReference type="ARBA" id="ARBA00022475"/>
    </source>
</evidence>
<feature type="transmembrane region" description="Helical" evidence="10">
    <location>
        <begin position="261"/>
        <end position="281"/>
    </location>
</feature>
<evidence type="ECO:0000256" key="8">
    <source>
        <dbReference type="ARBA" id="ARBA00023170"/>
    </source>
</evidence>
<dbReference type="GO" id="GO:0005549">
    <property type="term" value="F:odorant binding"/>
    <property type="evidence" value="ECO:0007669"/>
    <property type="project" value="InterPro"/>
</dbReference>
<dbReference type="KEGG" id="ccal:113464669"/>
<keyword evidence="3" id="KW-0716">Sensory transduction</keyword>
<proteinExistence type="predicted"/>
<protein>
    <submittedName>
        <fullName evidence="12">Uncharacterized protein LOC113464669</fullName>
    </submittedName>
</protein>
<evidence type="ECO:0000256" key="1">
    <source>
        <dbReference type="ARBA" id="ARBA00004651"/>
    </source>
</evidence>
<dbReference type="GO" id="GO:0007165">
    <property type="term" value="P:signal transduction"/>
    <property type="evidence" value="ECO:0007669"/>
    <property type="project" value="UniProtKB-KW"/>
</dbReference>
<feature type="transmembrane region" description="Helical" evidence="10">
    <location>
        <begin position="171"/>
        <end position="191"/>
    </location>
</feature>
<keyword evidence="5" id="KW-0552">Olfaction</keyword>
<comment type="subcellular location">
    <subcellularLocation>
        <location evidence="1">Cell membrane</location>
        <topology evidence="1">Multi-pass membrane protein</topology>
    </subcellularLocation>
</comment>
<evidence type="ECO:0000256" key="4">
    <source>
        <dbReference type="ARBA" id="ARBA00022692"/>
    </source>
</evidence>
<dbReference type="RefSeq" id="XP_026671444.1">
    <property type="nucleotide sequence ID" value="XM_026815643.1"/>
</dbReference>
<keyword evidence="2" id="KW-1003">Cell membrane</keyword>
<reference evidence="12" key="1">
    <citation type="submission" date="2025-08" db="UniProtKB">
        <authorList>
            <consortium name="RefSeq"/>
        </authorList>
    </citation>
    <scope>IDENTIFICATION</scope>
    <source>
        <tissue evidence="12">Whole body</tissue>
    </source>
</reference>
<dbReference type="PANTHER" id="PTHR21137">
    <property type="entry name" value="ODORANT RECEPTOR"/>
    <property type="match status" value="1"/>
</dbReference>
<evidence type="ECO:0000256" key="7">
    <source>
        <dbReference type="ARBA" id="ARBA00023136"/>
    </source>
</evidence>
<evidence type="ECO:0000313" key="12">
    <source>
        <dbReference type="RefSeq" id="XP_026671444.1"/>
    </source>
</evidence>
<evidence type="ECO:0000256" key="10">
    <source>
        <dbReference type="SAM" id="Phobius"/>
    </source>
</evidence>
<keyword evidence="11" id="KW-1185">Reference proteome</keyword>
<accession>A0AAJ7S4W6</accession>
<dbReference type="GO" id="GO:0005886">
    <property type="term" value="C:plasma membrane"/>
    <property type="evidence" value="ECO:0007669"/>
    <property type="project" value="UniProtKB-SubCell"/>
</dbReference>
<dbReference type="PANTHER" id="PTHR21137:SF35">
    <property type="entry name" value="ODORANT RECEPTOR 19A-RELATED"/>
    <property type="match status" value="1"/>
</dbReference>
<evidence type="ECO:0000256" key="9">
    <source>
        <dbReference type="ARBA" id="ARBA00023224"/>
    </source>
</evidence>
<dbReference type="Pfam" id="PF02949">
    <property type="entry name" value="7tm_6"/>
    <property type="match status" value="1"/>
</dbReference>
<sequence>MIEHYMRVTKMYASAVGIWPHQSPVRKNILRIYINVMVVLSLITQISRVVLYASTDSLVDQIPFLGVAVATFVKYSNYQFNDVKFRKLFDSMSNDWQNKMTEDEMTIMQKYGDRGVFFIFIYIVNAYVCIAAFLLRPLVPKAMDLIMPLNESRHRMEMYPAYYFTDNPDKYYYGIIIFTTMCTITAMSVFVASDTLLIYSVQHVCGLLALTGSRFKYSLDSLYSLTDDTNVDNERLYKNVCDAINSHKRAFAYITEIESAYAINLFVQVGVVIISFTITLFQGVSFIQFLGARGAPIG</sequence>
<feature type="transmembrane region" description="Helical" evidence="10">
    <location>
        <begin position="115"/>
        <end position="135"/>
    </location>
</feature>
<gene>
    <name evidence="12" type="primary">LOC113464669</name>
</gene>
<keyword evidence="7 10" id="KW-0472">Membrane</keyword>
<evidence type="ECO:0000256" key="6">
    <source>
        <dbReference type="ARBA" id="ARBA00022989"/>
    </source>
</evidence>
<feature type="transmembrane region" description="Helical" evidence="10">
    <location>
        <begin position="32"/>
        <end position="55"/>
    </location>
</feature>
<keyword evidence="4 10" id="KW-0812">Transmembrane</keyword>
<dbReference type="InterPro" id="IPR004117">
    <property type="entry name" value="7tm6_olfct_rcpt"/>
</dbReference>
<evidence type="ECO:0000256" key="3">
    <source>
        <dbReference type="ARBA" id="ARBA00022606"/>
    </source>
</evidence>
<evidence type="ECO:0000256" key="5">
    <source>
        <dbReference type="ARBA" id="ARBA00022725"/>
    </source>
</evidence>
<dbReference type="Proteomes" id="UP000694925">
    <property type="component" value="Unplaced"/>
</dbReference>
<dbReference type="GO" id="GO:0004984">
    <property type="term" value="F:olfactory receptor activity"/>
    <property type="evidence" value="ECO:0007669"/>
    <property type="project" value="InterPro"/>
</dbReference>
<dbReference type="GeneID" id="113464669"/>
<name>A0AAJ7S4W6_9HYME</name>
<organism evidence="11 12">
    <name type="scientific">Ceratina calcarata</name>
    <dbReference type="NCBI Taxonomy" id="156304"/>
    <lineage>
        <taxon>Eukaryota</taxon>
        <taxon>Metazoa</taxon>
        <taxon>Ecdysozoa</taxon>
        <taxon>Arthropoda</taxon>
        <taxon>Hexapoda</taxon>
        <taxon>Insecta</taxon>
        <taxon>Pterygota</taxon>
        <taxon>Neoptera</taxon>
        <taxon>Endopterygota</taxon>
        <taxon>Hymenoptera</taxon>
        <taxon>Apocrita</taxon>
        <taxon>Aculeata</taxon>
        <taxon>Apoidea</taxon>
        <taxon>Anthophila</taxon>
        <taxon>Apidae</taxon>
        <taxon>Ceratina</taxon>
        <taxon>Zadontomerus</taxon>
    </lineage>
</organism>